<dbReference type="GO" id="GO:0016987">
    <property type="term" value="F:sigma factor activity"/>
    <property type="evidence" value="ECO:0007669"/>
    <property type="project" value="UniProtKB-KW"/>
</dbReference>
<evidence type="ECO:0000313" key="8">
    <source>
        <dbReference type="EMBL" id="BAL80186.1"/>
    </source>
</evidence>
<dbReference type="InterPro" id="IPR007627">
    <property type="entry name" value="RNA_pol_sigma70_r2"/>
</dbReference>
<feature type="domain" description="RNA polymerase sigma-70 region 2" evidence="6">
    <location>
        <begin position="21"/>
        <end position="85"/>
    </location>
</feature>
<keyword evidence="2" id="KW-0805">Transcription regulation</keyword>
<evidence type="ECO:0000256" key="4">
    <source>
        <dbReference type="ARBA" id="ARBA00023125"/>
    </source>
</evidence>
<proteinExistence type="inferred from homology"/>
<dbReference type="NCBIfam" id="TIGR02937">
    <property type="entry name" value="sigma70-ECF"/>
    <property type="match status" value="1"/>
</dbReference>
<keyword evidence="4" id="KW-0238">DNA-binding</keyword>
<feature type="domain" description="RNA polymerase sigma-70 region 4" evidence="7">
    <location>
        <begin position="122"/>
        <end position="168"/>
    </location>
</feature>
<name>A0A7U6GD52_CALEA</name>
<dbReference type="Pfam" id="PF04545">
    <property type="entry name" value="Sigma70_r4"/>
    <property type="match status" value="1"/>
</dbReference>
<dbReference type="Pfam" id="PF04542">
    <property type="entry name" value="Sigma70_r2"/>
    <property type="match status" value="1"/>
</dbReference>
<dbReference type="InterPro" id="IPR014284">
    <property type="entry name" value="RNA_pol_sigma-70_dom"/>
</dbReference>
<dbReference type="InterPro" id="IPR007630">
    <property type="entry name" value="RNA_pol_sigma70_r4"/>
</dbReference>
<keyword evidence="5" id="KW-0804">Transcription</keyword>
<dbReference type="OrthoDB" id="9784984at2"/>
<dbReference type="EMBL" id="AP012051">
    <property type="protein sequence ID" value="BAL80186.1"/>
    <property type="molecule type" value="Genomic_DNA"/>
</dbReference>
<evidence type="ECO:0000259" key="6">
    <source>
        <dbReference type="Pfam" id="PF04542"/>
    </source>
</evidence>
<dbReference type="InterPro" id="IPR013325">
    <property type="entry name" value="RNA_pol_sigma_r2"/>
</dbReference>
<keyword evidence="3" id="KW-0731">Sigma factor</keyword>
<evidence type="ECO:0000259" key="7">
    <source>
        <dbReference type="Pfam" id="PF04545"/>
    </source>
</evidence>
<dbReference type="InterPro" id="IPR036388">
    <property type="entry name" value="WH-like_DNA-bd_sf"/>
</dbReference>
<dbReference type="Gene3D" id="1.10.1740.10">
    <property type="match status" value="1"/>
</dbReference>
<gene>
    <name evidence="8" type="ordered locus">CSE_00600</name>
</gene>
<dbReference type="SUPFAM" id="SSF88659">
    <property type="entry name" value="Sigma3 and sigma4 domains of RNA polymerase sigma factors"/>
    <property type="match status" value="1"/>
</dbReference>
<dbReference type="Gene3D" id="1.10.10.10">
    <property type="entry name" value="Winged helix-like DNA-binding domain superfamily/Winged helix DNA-binding domain"/>
    <property type="match status" value="1"/>
</dbReference>
<dbReference type="AlphaFoldDB" id="A0A7U6GD52"/>
<reference evidence="8 9" key="1">
    <citation type="submission" date="2011-01" db="EMBL/GenBank/DDBJ databases">
        <title>Whole genome sequence of Caldisericum exile AZM16c01.</title>
        <authorList>
            <person name="Narita-Yamada S."/>
            <person name="Kawakoshi A."/>
            <person name="Nakamura S."/>
            <person name="Sasagawa M."/>
            <person name="Fukada J."/>
            <person name="Sekine M."/>
            <person name="Kato Y."/>
            <person name="Fukai R."/>
            <person name="Sasaki K."/>
            <person name="Hanamaki A."/>
            <person name="Narita H."/>
            <person name="Konno Y."/>
            <person name="Mori K."/>
            <person name="Yamazaki S."/>
            <person name="Suzuki K."/>
            <person name="Fujita N."/>
        </authorList>
    </citation>
    <scope>NUCLEOTIDE SEQUENCE [LARGE SCALE GENOMIC DNA]</scope>
    <source>
        <strain evidence="9">DSM 21853 / NBRC 104410 / AZM16c01</strain>
    </source>
</reference>
<organism evidence="8 9">
    <name type="scientific">Caldisericum exile (strain DSM 21853 / NBRC 104410 / AZM16c01)</name>
    <dbReference type="NCBI Taxonomy" id="511051"/>
    <lineage>
        <taxon>Bacteria</taxon>
        <taxon>Pseudomonadati</taxon>
        <taxon>Caldisericota/Cryosericota group</taxon>
        <taxon>Caldisericota</taxon>
        <taxon>Caldisericia</taxon>
        <taxon>Caldisericales</taxon>
        <taxon>Caldisericaceae</taxon>
        <taxon>Caldisericum</taxon>
    </lineage>
</organism>
<dbReference type="KEGG" id="cex:CSE_00600"/>
<dbReference type="SUPFAM" id="SSF88946">
    <property type="entry name" value="Sigma2 domain of RNA polymerase sigma factors"/>
    <property type="match status" value="1"/>
</dbReference>
<dbReference type="GO" id="GO:0006352">
    <property type="term" value="P:DNA-templated transcription initiation"/>
    <property type="evidence" value="ECO:0007669"/>
    <property type="project" value="InterPro"/>
</dbReference>
<dbReference type="Proteomes" id="UP000004793">
    <property type="component" value="Chromosome"/>
</dbReference>
<protein>
    <submittedName>
        <fullName evidence="8">RNA polymerase ECF-type sigma factor</fullName>
    </submittedName>
</protein>
<dbReference type="GO" id="GO:0003677">
    <property type="term" value="F:DNA binding"/>
    <property type="evidence" value="ECO:0007669"/>
    <property type="project" value="UniProtKB-KW"/>
</dbReference>
<dbReference type="PANTHER" id="PTHR43133">
    <property type="entry name" value="RNA POLYMERASE ECF-TYPE SIGMA FACTO"/>
    <property type="match status" value="1"/>
</dbReference>
<dbReference type="RefSeq" id="WP_014452596.1">
    <property type="nucleotide sequence ID" value="NC_017096.1"/>
</dbReference>
<keyword evidence="9" id="KW-1185">Reference proteome</keyword>
<evidence type="ECO:0000256" key="2">
    <source>
        <dbReference type="ARBA" id="ARBA00023015"/>
    </source>
</evidence>
<dbReference type="InterPro" id="IPR039425">
    <property type="entry name" value="RNA_pol_sigma-70-like"/>
</dbReference>
<evidence type="ECO:0000313" key="9">
    <source>
        <dbReference type="Proteomes" id="UP000004793"/>
    </source>
</evidence>
<dbReference type="PANTHER" id="PTHR43133:SF60">
    <property type="entry name" value="RNA POLYMERASE SIGMA FACTOR SIGV"/>
    <property type="match status" value="1"/>
</dbReference>
<accession>A0A7U6GD52</accession>
<comment type="similarity">
    <text evidence="1">Belongs to the sigma-70 factor family. ECF subfamily.</text>
</comment>
<sequence length="177" mass="21068">MDERELVKKALTDREAFGKIVDIYYKEVFGYIYKRTVDKELSKDLTQETFLKALKYIGSYKGRSPFIFWLLRIATNVINEHYKKEIKENKFISKYKGTHSENTSISPSDDIDYEVIYKYIKILPVVEQTVLTLVFFEHRSLKDVALILNYRESSVRKVYYRALSNLKKKIENDGYKF</sequence>
<evidence type="ECO:0000256" key="5">
    <source>
        <dbReference type="ARBA" id="ARBA00023163"/>
    </source>
</evidence>
<evidence type="ECO:0000256" key="1">
    <source>
        <dbReference type="ARBA" id="ARBA00010641"/>
    </source>
</evidence>
<dbReference type="InterPro" id="IPR013324">
    <property type="entry name" value="RNA_pol_sigma_r3/r4-like"/>
</dbReference>
<evidence type="ECO:0000256" key="3">
    <source>
        <dbReference type="ARBA" id="ARBA00023082"/>
    </source>
</evidence>